<proteinExistence type="predicted"/>
<dbReference type="Proteomes" id="UP000775547">
    <property type="component" value="Unassembled WGS sequence"/>
</dbReference>
<evidence type="ECO:0000313" key="3">
    <source>
        <dbReference type="Proteomes" id="UP000775547"/>
    </source>
</evidence>
<dbReference type="Pfam" id="PF01764">
    <property type="entry name" value="Lipase_3"/>
    <property type="match status" value="1"/>
</dbReference>
<dbReference type="InterPro" id="IPR002921">
    <property type="entry name" value="Fungal_lipase-type"/>
</dbReference>
<dbReference type="OrthoDB" id="426718at2759"/>
<dbReference type="Gene3D" id="3.40.50.1820">
    <property type="entry name" value="alpha/beta hydrolase"/>
    <property type="match status" value="1"/>
</dbReference>
<dbReference type="SUPFAM" id="SSF53474">
    <property type="entry name" value="alpha/beta-Hydrolases"/>
    <property type="match status" value="1"/>
</dbReference>
<accession>A0A9P7FZB4</accession>
<dbReference type="AlphaFoldDB" id="A0A9P7FZB4"/>
<organism evidence="2 3">
    <name type="scientific">Asterophora parasitica</name>
    <dbReference type="NCBI Taxonomy" id="117018"/>
    <lineage>
        <taxon>Eukaryota</taxon>
        <taxon>Fungi</taxon>
        <taxon>Dikarya</taxon>
        <taxon>Basidiomycota</taxon>
        <taxon>Agaricomycotina</taxon>
        <taxon>Agaricomycetes</taxon>
        <taxon>Agaricomycetidae</taxon>
        <taxon>Agaricales</taxon>
        <taxon>Tricholomatineae</taxon>
        <taxon>Lyophyllaceae</taxon>
        <taxon>Asterophora</taxon>
    </lineage>
</organism>
<reference evidence="2" key="2">
    <citation type="submission" date="2021-10" db="EMBL/GenBank/DDBJ databases">
        <title>Phylogenomics reveals ancestral predisposition of the termite-cultivated fungus Termitomyces towards a domesticated lifestyle.</title>
        <authorList>
            <person name="Auxier B."/>
            <person name="Grum-Grzhimaylo A."/>
            <person name="Cardenas M.E."/>
            <person name="Lodge J.D."/>
            <person name="Laessoe T."/>
            <person name="Pedersen O."/>
            <person name="Smith M.E."/>
            <person name="Kuyper T.W."/>
            <person name="Franco-Molano E.A."/>
            <person name="Baroni T.J."/>
            <person name="Aanen D.K."/>
        </authorList>
    </citation>
    <scope>NUCLEOTIDE SEQUENCE</scope>
    <source>
        <strain evidence="2">AP01</strain>
        <tissue evidence="2">Mycelium</tissue>
    </source>
</reference>
<dbReference type="InterPro" id="IPR029058">
    <property type="entry name" value="AB_hydrolase_fold"/>
</dbReference>
<evidence type="ECO:0000259" key="1">
    <source>
        <dbReference type="Pfam" id="PF01764"/>
    </source>
</evidence>
<protein>
    <recommendedName>
        <fullName evidence="1">Fungal lipase-type domain-containing protein</fullName>
    </recommendedName>
</protein>
<feature type="domain" description="Fungal lipase-type" evidence="1">
    <location>
        <begin position="20"/>
        <end position="69"/>
    </location>
</feature>
<evidence type="ECO:0000313" key="2">
    <source>
        <dbReference type="EMBL" id="KAG5641297.1"/>
    </source>
</evidence>
<dbReference type="EMBL" id="JABCKV010000342">
    <property type="protein sequence ID" value="KAG5641297.1"/>
    <property type="molecule type" value="Genomic_DNA"/>
</dbReference>
<dbReference type="GO" id="GO:0006629">
    <property type="term" value="P:lipid metabolic process"/>
    <property type="evidence" value="ECO:0007669"/>
    <property type="project" value="InterPro"/>
</dbReference>
<reference evidence="2" key="1">
    <citation type="submission" date="2020-07" db="EMBL/GenBank/DDBJ databases">
        <authorList>
            <person name="Nieuwenhuis M."/>
            <person name="Van De Peppel L.J.J."/>
        </authorList>
    </citation>
    <scope>NUCLEOTIDE SEQUENCE</scope>
    <source>
        <strain evidence="2">AP01</strain>
        <tissue evidence="2">Mycelium</tissue>
    </source>
</reference>
<keyword evidence="3" id="KW-1185">Reference proteome</keyword>
<name>A0A9P7FZB4_9AGAR</name>
<sequence>MPSLTDADFFLDRLNGGLFPGMDRKIEVHTRFAEAHAKTAKNVLAAVKTALRESGFNQVMIVGHSLGASPHLFT</sequence>
<gene>
    <name evidence="2" type="ORF">DXG03_005561</name>
</gene>
<comment type="caution">
    <text evidence="2">The sequence shown here is derived from an EMBL/GenBank/DDBJ whole genome shotgun (WGS) entry which is preliminary data.</text>
</comment>